<reference evidence="1" key="1">
    <citation type="journal article" date="2023" name="Mol. Biol. Evol.">
        <title>Third-Generation Sequencing Reveals the Adaptive Role of the Epigenome in Three Deep-Sea Polychaetes.</title>
        <authorList>
            <person name="Perez M."/>
            <person name="Aroh O."/>
            <person name="Sun Y."/>
            <person name="Lan Y."/>
            <person name="Juniper S.K."/>
            <person name="Young C.R."/>
            <person name="Angers B."/>
            <person name="Qian P.Y."/>
        </authorList>
    </citation>
    <scope>NUCLEOTIDE SEQUENCE</scope>
    <source>
        <strain evidence="1">P08H-3</strain>
    </source>
</reference>
<protein>
    <submittedName>
        <fullName evidence="1">Uncharacterized protein</fullName>
    </submittedName>
</protein>
<comment type="caution">
    <text evidence="1">The sequence shown here is derived from an EMBL/GenBank/DDBJ whole genome shotgun (WGS) entry which is preliminary data.</text>
</comment>
<evidence type="ECO:0000313" key="1">
    <source>
        <dbReference type="EMBL" id="KAK2144172.1"/>
    </source>
</evidence>
<dbReference type="Proteomes" id="UP001208570">
    <property type="component" value="Unassembled WGS sequence"/>
</dbReference>
<accession>A0AAD9MSI2</accession>
<dbReference type="EMBL" id="JAODUP010000780">
    <property type="protein sequence ID" value="KAK2144172.1"/>
    <property type="molecule type" value="Genomic_DNA"/>
</dbReference>
<gene>
    <name evidence="1" type="ORF">LSH36_780g01021</name>
</gene>
<organism evidence="1 2">
    <name type="scientific">Paralvinella palmiformis</name>
    <dbReference type="NCBI Taxonomy" id="53620"/>
    <lineage>
        <taxon>Eukaryota</taxon>
        <taxon>Metazoa</taxon>
        <taxon>Spiralia</taxon>
        <taxon>Lophotrochozoa</taxon>
        <taxon>Annelida</taxon>
        <taxon>Polychaeta</taxon>
        <taxon>Sedentaria</taxon>
        <taxon>Canalipalpata</taxon>
        <taxon>Terebellida</taxon>
        <taxon>Terebelliformia</taxon>
        <taxon>Alvinellidae</taxon>
        <taxon>Paralvinella</taxon>
    </lineage>
</organism>
<dbReference type="AlphaFoldDB" id="A0AAD9MSI2"/>
<name>A0AAD9MSI2_9ANNE</name>
<evidence type="ECO:0000313" key="2">
    <source>
        <dbReference type="Proteomes" id="UP001208570"/>
    </source>
</evidence>
<keyword evidence="2" id="KW-1185">Reference proteome</keyword>
<sequence length="142" mass="15859">MCQLTPAETDTVTYITENDKMEVAMSLLDLSSLIEEDVEDVELEDVDVNAAGTPQLTEISGLRSLFVVKSSSLYADTKPDWVTSVGMAYNRNVPADPSTDRYSHLHCQKENVKKQETAMSLLDPSSLFEEDVDGTQSYTNWR</sequence>
<proteinExistence type="predicted"/>